<keyword evidence="3" id="KW-1185">Reference proteome</keyword>
<sequence>MRKLVILASCSFMALPALADSATIFSCTASDGNQIQIQKVGSDYQFSYGKISFKNLAKQVLKNEGSYVAIGSGFTTNSLEMKSKNLSYTIEFVQPKGSNIIDSPILYITKGNDMTEIRCDTNKKIDAHFEYKKMNNL</sequence>
<dbReference type="AlphaFoldDB" id="A0A9X4G3R2"/>
<accession>A0A9X4G3R2</accession>
<feature type="chain" id="PRO_5040825775" description="Adhesin" evidence="1">
    <location>
        <begin position="20"/>
        <end position="137"/>
    </location>
</feature>
<evidence type="ECO:0000256" key="1">
    <source>
        <dbReference type="SAM" id="SignalP"/>
    </source>
</evidence>
<reference evidence="2" key="1">
    <citation type="submission" date="2022-11" db="EMBL/GenBank/DDBJ databases">
        <authorList>
            <person name="Kamali M."/>
            <person name="Peak L."/>
            <person name="Go Y.Y."/>
            <person name="Balasuriya U.B.R."/>
            <person name="Carossino M."/>
        </authorList>
    </citation>
    <scope>NUCLEOTIDE SEQUENCE</scope>
    <source>
        <strain evidence="2">4524</strain>
    </source>
</reference>
<organism evidence="2 3">
    <name type="scientific">Actinobacillus equuli subsp. equuli</name>
    <dbReference type="NCBI Taxonomy" id="202947"/>
    <lineage>
        <taxon>Bacteria</taxon>
        <taxon>Pseudomonadati</taxon>
        <taxon>Pseudomonadota</taxon>
        <taxon>Gammaproteobacteria</taxon>
        <taxon>Pasteurellales</taxon>
        <taxon>Pasteurellaceae</taxon>
        <taxon>Actinobacillus</taxon>
    </lineage>
</organism>
<evidence type="ECO:0000313" key="3">
    <source>
        <dbReference type="Proteomes" id="UP001142444"/>
    </source>
</evidence>
<dbReference type="EMBL" id="JAPHVQ010000008">
    <property type="protein sequence ID" value="MDE8035227.1"/>
    <property type="molecule type" value="Genomic_DNA"/>
</dbReference>
<keyword evidence="1" id="KW-0732">Signal</keyword>
<comment type="caution">
    <text evidence="2">The sequence shown here is derived from an EMBL/GenBank/DDBJ whole genome shotgun (WGS) entry which is preliminary data.</text>
</comment>
<evidence type="ECO:0000313" key="2">
    <source>
        <dbReference type="EMBL" id="MDE8035227.1"/>
    </source>
</evidence>
<gene>
    <name evidence="2" type="ORF">OQ257_08625</name>
</gene>
<dbReference type="RefSeq" id="WP_275218170.1">
    <property type="nucleotide sequence ID" value="NZ_JAPHVQ010000008.1"/>
</dbReference>
<evidence type="ECO:0008006" key="4">
    <source>
        <dbReference type="Google" id="ProtNLM"/>
    </source>
</evidence>
<feature type="signal peptide" evidence="1">
    <location>
        <begin position="1"/>
        <end position="19"/>
    </location>
</feature>
<protein>
    <recommendedName>
        <fullName evidence="4">Adhesin</fullName>
    </recommendedName>
</protein>
<proteinExistence type="predicted"/>
<dbReference type="Proteomes" id="UP001142444">
    <property type="component" value="Unassembled WGS sequence"/>
</dbReference>
<name>A0A9X4G3R2_ACTEU</name>
<reference evidence="2" key="2">
    <citation type="journal article" date="2023" name="Pathogens">
        <title>Pathological Features and Genomic Characterization of an Actinobacillus equuli subsp. equuli Bearing Unique Virulence-Associated Genes from an Adult Horse with Pleuropneumonia.</title>
        <authorList>
            <person name="Kamali M."/>
            <person name="Carossino M."/>
            <person name="Del Piero F."/>
            <person name="Peak L."/>
            <person name="Mitchell M.S."/>
            <person name="Willette J."/>
            <person name="Baker R."/>
            <person name="Li F."/>
            <person name="Kenez A."/>
            <person name="Balasuriya U.B.R."/>
            <person name="Go Y.Y."/>
        </authorList>
    </citation>
    <scope>NUCLEOTIDE SEQUENCE</scope>
    <source>
        <strain evidence="2">4524</strain>
    </source>
</reference>